<reference evidence="2" key="1">
    <citation type="journal article" date="2011" name="Proc. Natl. Acad. Sci. U.S.A.">
        <title>Genomic insights into the physiology and ecology of the marine filamentous cyanobacterium Lyngbya majuscula.</title>
        <authorList>
            <person name="Jones A.C."/>
            <person name="Monroe E.A."/>
            <person name="Podell S."/>
            <person name="Hess W.R."/>
            <person name="Klages S."/>
            <person name="Esquenazi E."/>
            <person name="Niessen S."/>
            <person name="Hoover H."/>
            <person name="Rothmann M."/>
            <person name="Lasken R.S."/>
            <person name="Yates J.R.III."/>
            <person name="Reinhardt R."/>
            <person name="Kube M."/>
            <person name="Burkart M.D."/>
            <person name="Allen E.E."/>
            <person name="Dorrestein P.C."/>
            <person name="Gerwick W.H."/>
            <person name="Gerwick L."/>
        </authorList>
    </citation>
    <scope>NUCLEOTIDE SEQUENCE [LARGE SCALE GENOMIC DNA]</scope>
    <source>
        <strain evidence="2">3L</strain>
    </source>
</reference>
<protein>
    <submittedName>
        <fullName evidence="1">Uncharacterized protein</fullName>
    </submittedName>
</protein>
<dbReference type="EMBL" id="GL890840">
    <property type="protein sequence ID" value="EGJ34140.1"/>
    <property type="molecule type" value="Genomic_DNA"/>
</dbReference>
<gene>
    <name evidence="1" type="ORF">LYNGBM3L_23560</name>
</gene>
<dbReference type="AlphaFoldDB" id="F4XN81"/>
<evidence type="ECO:0000313" key="1">
    <source>
        <dbReference type="EMBL" id="EGJ34140.1"/>
    </source>
</evidence>
<accession>F4XN81</accession>
<name>F4XN81_9CYAN</name>
<evidence type="ECO:0000313" key="2">
    <source>
        <dbReference type="Proteomes" id="UP000003959"/>
    </source>
</evidence>
<dbReference type="HOGENOM" id="CLU_3421067_0_0_3"/>
<sequence>MLKALVLIQEIDKPEEMVGGFEYL</sequence>
<dbReference type="Proteomes" id="UP000003959">
    <property type="component" value="Unassembled WGS sequence"/>
</dbReference>
<keyword evidence="2" id="KW-1185">Reference proteome</keyword>
<organism evidence="1 2">
    <name type="scientific">Moorena producens 3L</name>
    <dbReference type="NCBI Taxonomy" id="489825"/>
    <lineage>
        <taxon>Bacteria</taxon>
        <taxon>Bacillati</taxon>
        <taxon>Cyanobacteriota</taxon>
        <taxon>Cyanophyceae</taxon>
        <taxon>Coleofasciculales</taxon>
        <taxon>Coleofasciculaceae</taxon>
        <taxon>Moorena</taxon>
    </lineage>
</organism>
<proteinExistence type="predicted"/>